<organism evidence="1 2">
    <name type="scientific">Solea senegalensis</name>
    <name type="common">Senegalese sole</name>
    <dbReference type="NCBI Taxonomy" id="28829"/>
    <lineage>
        <taxon>Eukaryota</taxon>
        <taxon>Metazoa</taxon>
        <taxon>Chordata</taxon>
        <taxon>Craniata</taxon>
        <taxon>Vertebrata</taxon>
        <taxon>Euteleostomi</taxon>
        <taxon>Actinopterygii</taxon>
        <taxon>Neopterygii</taxon>
        <taxon>Teleostei</taxon>
        <taxon>Neoteleostei</taxon>
        <taxon>Acanthomorphata</taxon>
        <taxon>Carangaria</taxon>
        <taxon>Pleuronectiformes</taxon>
        <taxon>Pleuronectoidei</taxon>
        <taxon>Soleidae</taxon>
        <taxon>Solea</taxon>
    </lineage>
</organism>
<accession>A0AAV6T0H3</accession>
<comment type="caution">
    <text evidence="1">The sequence shown here is derived from an EMBL/GenBank/DDBJ whole genome shotgun (WGS) entry which is preliminary data.</text>
</comment>
<sequence>MGFPPEPLPAAVEVCYQERDFTPACKGLENMSECIQESQKVLLVLSLEFVRSRWSGIQSSSRIYLVYGTFSEKVGNADDMFQRALIFFSSGYACSLANGQFLLLSTPARETECFKLPVFTKLTVRLVFFVILTDNGASELS</sequence>
<dbReference type="EMBL" id="JAGKHQ010000002">
    <property type="protein sequence ID" value="KAG7522834.1"/>
    <property type="molecule type" value="Genomic_DNA"/>
</dbReference>
<protein>
    <submittedName>
        <fullName evidence="1">Toll-like receptor 6</fullName>
    </submittedName>
</protein>
<dbReference type="AlphaFoldDB" id="A0AAV6T0H3"/>
<proteinExistence type="predicted"/>
<evidence type="ECO:0000313" key="1">
    <source>
        <dbReference type="EMBL" id="KAG7522834.1"/>
    </source>
</evidence>
<dbReference type="Proteomes" id="UP000693946">
    <property type="component" value="Linkage Group LG10"/>
</dbReference>
<keyword evidence="1" id="KW-0675">Receptor</keyword>
<evidence type="ECO:0000313" key="2">
    <source>
        <dbReference type="Proteomes" id="UP000693946"/>
    </source>
</evidence>
<name>A0AAV6T0H3_SOLSE</name>
<keyword evidence="2" id="KW-1185">Reference proteome</keyword>
<gene>
    <name evidence="1" type="ORF">JOB18_031836</name>
</gene>
<reference evidence="1 2" key="1">
    <citation type="journal article" date="2021" name="Sci. Rep.">
        <title>Chromosome anchoring in Senegalese sole (Solea senegalensis) reveals sex-associated markers and genome rearrangements in flatfish.</title>
        <authorList>
            <person name="Guerrero-Cozar I."/>
            <person name="Gomez-Garrido J."/>
            <person name="Berbel C."/>
            <person name="Martinez-Blanch J.F."/>
            <person name="Alioto T."/>
            <person name="Claros M.G."/>
            <person name="Gagnaire P.A."/>
            <person name="Manchado M."/>
        </authorList>
    </citation>
    <scope>NUCLEOTIDE SEQUENCE [LARGE SCALE GENOMIC DNA]</scope>
    <source>
        <strain evidence="1">Sse05_10M</strain>
    </source>
</reference>